<comment type="caution">
    <text evidence="1">Lacks conserved residue(s) required for the propagation of feature annotation.</text>
</comment>
<dbReference type="PANTHER" id="PTHR45901">
    <property type="entry name" value="PROTEIN CBG12474"/>
    <property type="match status" value="1"/>
</dbReference>
<dbReference type="InterPro" id="IPR001024">
    <property type="entry name" value="PLAT/LH2_dom"/>
</dbReference>
<comment type="caution">
    <text evidence="3">The sequence shown here is derived from an EMBL/GenBank/DDBJ whole genome shotgun (WGS) entry which is preliminary data.</text>
</comment>
<feature type="non-terminal residue" evidence="3">
    <location>
        <position position="1"/>
    </location>
</feature>
<proteinExistence type="predicted"/>
<evidence type="ECO:0000259" key="2">
    <source>
        <dbReference type="PROSITE" id="PS50095"/>
    </source>
</evidence>
<reference evidence="3 4" key="1">
    <citation type="submission" date="2016-07" db="EMBL/GenBank/DDBJ databases">
        <title>Disparate Historic Effective Population Sizes Predicted by Modern Levels of Genome Diversity for the Scaled Quail (Callipepla squamata) and the Northern Bobwhite (Colinus virginianus): Inferences from First and Second Generation Draft Genome Assemblies for Sympatric New World Quail.</title>
        <authorList>
            <person name="Oldeschulte D.L."/>
            <person name="Halley Y.A."/>
            <person name="Bhattarai E.K."/>
            <person name="Brashear W.A."/>
            <person name="Hill J."/>
            <person name="Metz R.P."/>
            <person name="Johnson C.D."/>
            <person name="Rollins D."/>
            <person name="Peterson M.J."/>
            <person name="Bickhart D.M."/>
            <person name="Decker J.E."/>
            <person name="Seabury C.M."/>
        </authorList>
    </citation>
    <scope>NUCLEOTIDE SEQUENCE [LARGE SCALE GENOMIC DNA]</scope>
    <source>
        <strain evidence="3 4">Texas</strain>
        <tissue evidence="3">Leg muscle</tissue>
    </source>
</reference>
<accession>A0A226M8U8</accession>
<dbReference type="SUPFAM" id="SSF49723">
    <property type="entry name" value="Lipase/lipooxygenase domain (PLAT/LH2 domain)"/>
    <property type="match status" value="1"/>
</dbReference>
<dbReference type="InterPro" id="IPR036392">
    <property type="entry name" value="PLAT/LH2_dom_sf"/>
</dbReference>
<dbReference type="Gene3D" id="2.60.60.20">
    <property type="entry name" value="PLAT/LH2 domain"/>
    <property type="match status" value="1"/>
</dbReference>
<dbReference type="PANTHER" id="PTHR45901:SF3">
    <property type="entry name" value="LIPOXYGENASE HOMOLOGY DOMAIN-CONTAINING PROTEIN 1"/>
    <property type="match status" value="1"/>
</dbReference>
<name>A0A226M8U8_CALSU</name>
<dbReference type="AlphaFoldDB" id="A0A226M8U8"/>
<dbReference type="InterPro" id="IPR052970">
    <property type="entry name" value="Inner_ear_hair_cell_LOXHD"/>
</dbReference>
<keyword evidence="4" id="KW-1185">Reference proteome</keyword>
<feature type="domain" description="PLAT" evidence="2">
    <location>
        <begin position="43"/>
        <end position="160"/>
    </location>
</feature>
<evidence type="ECO:0000313" key="3">
    <source>
        <dbReference type="EMBL" id="OXB51694.1"/>
    </source>
</evidence>
<dbReference type="OrthoDB" id="5322100at2759"/>
<evidence type="ECO:0000313" key="4">
    <source>
        <dbReference type="Proteomes" id="UP000198323"/>
    </source>
</evidence>
<dbReference type="STRING" id="9009.A0A226M8U8"/>
<sequence>VIIEDIGNKSLYHFPVSRWFALDEDDGKIQRDILLNGTEATGIVYNVSVVTGDVRGAGTNSKIHLILHGSKGLKNSGKIFLEGGRFERGRTDLFDIEIAALLSPLSRVTVGHDNCGVSSGCPNEVIAALLSPLSRVTVGHDNCGVSSGWYCEKVRAEGFA</sequence>
<gene>
    <name evidence="3" type="ORF">ASZ78_005145</name>
</gene>
<feature type="domain" description="PLAT" evidence="2">
    <location>
        <begin position="1"/>
        <end position="34"/>
    </location>
</feature>
<evidence type="ECO:0000256" key="1">
    <source>
        <dbReference type="PROSITE-ProRule" id="PRU00152"/>
    </source>
</evidence>
<dbReference type="EMBL" id="MCFN01010309">
    <property type="protein sequence ID" value="OXB51694.1"/>
    <property type="molecule type" value="Genomic_DNA"/>
</dbReference>
<organism evidence="3 4">
    <name type="scientific">Callipepla squamata</name>
    <name type="common">Scaled quail</name>
    <dbReference type="NCBI Taxonomy" id="9009"/>
    <lineage>
        <taxon>Eukaryota</taxon>
        <taxon>Metazoa</taxon>
        <taxon>Chordata</taxon>
        <taxon>Craniata</taxon>
        <taxon>Vertebrata</taxon>
        <taxon>Euteleostomi</taxon>
        <taxon>Archelosauria</taxon>
        <taxon>Archosauria</taxon>
        <taxon>Dinosauria</taxon>
        <taxon>Saurischia</taxon>
        <taxon>Theropoda</taxon>
        <taxon>Coelurosauria</taxon>
        <taxon>Aves</taxon>
        <taxon>Neognathae</taxon>
        <taxon>Galloanserae</taxon>
        <taxon>Galliformes</taxon>
        <taxon>Odontophoridae</taxon>
        <taxon>Callipepla</taxon>
    </lineage>
</organism>
<dbReference type="Pfam" id="PF01477">
    <property type="entry name" value="PLAT"/>
    <property type="match status" value="1"/>
</dbReference>
<dbReference type="Proteomes" id="UP000198323">
    <property type="component" value="Unassembled WGS sequence"/>
</dbReference>
<dbReference type="PROSITE" id="PS50095">
    <property type="entry name" value="PLAT"/>
    <property type="match status" value="2"/>
</dbReference>
<protein>
    <recommendedName>
        <fullName evidence="2">PLAT domain-containing protein</fullName>
    </recommendedName>
</protein>